<accession>A0A6B8TME2</accession>
<dbReference type="RefSeq" id="WP_155867716.1">
    <property type="nucleotide sequence ID" value="NZ_CP046322.1"/>
</dbReference>
<evidence type="ECO:0000313" key="1">
    <source>
        <dbReference type="EMBL" id="QGS33971.1"/>
    </source>
</evidence>
<evidence type="ECO:0000313" key="2">
    <source>
        <dbReference type="Proteomes" id="UP000426857"/>
    </source>
</evidence>
<gene>
    <name evidence="1" type="ORF">FOB82_02425</name>
</gene>
<dbReference type="EMBL" id="CP046322">
    <property type="protein sequence ID" value="QGS33971.1"/>
    <property type="molecule type" value="Genomic_DNA"/>
</dbReference>
<keyword evidence="1" id="KW-0238">DNA-binding</keyword>
<dbReference type="KEGG" id="cxe:FOB82_02425"/>
<organism evidence="1 2">
    <name type="scientific">Corynebacterium xerosis</name>
    <dbReference type="NCBI Taxonomy" id="1725"/>
    <lineage>
        <taxon>Bacteria</taxon>
        <taxon>Bacillati</taxon>
        <taxon>Actinomycetota</taxon>
        <taxon>Actinomycetes</taxon>
        <taxon>Mycobacteriales</taxon>
        <taxon>Corynebacteriaceae</taxon>
        <taxon>Corynebacterium</taxon>
    </lineage>
</organism>
<dbReference type="AlphaFoldDB" id="A0A6B8TME2"/>
<protein>
    <submittedName>
        <fullName evidence="1">DNA-binding protein</fullName>
    </submittedName>
</protein>
<dbReference type="GO" id="GO:0003677">
    <property type="term" value="F:DNA binding"/>
    <property type="evidence" value="ECO:0007669"/>
    <property type="project" value="UniProtKB-KW"/>
</dbReference>
<sequence length="70" mass="7912">MTIPATPLAIEDMIARYPGTNRQSWAQHRYRGTGPAFFKVGRRIFYRPEDVAAWEASSVRTRTDEPTAAA</sequence>
<proteinExistence type="predicted"/>
<name>A0A6B8TME2_9CORY</name>
<dbReference type="Proteomes" id="UP000426857">
    <property type="component" value="Chromosome"/>
</dbReference>
<reference evidence="1 2" key="1">
    <citation type="submission" date="2019-11" db="EMBL/GenBank/DDBJ databases">
        <title>FDA dAtabase for Regulatory Grade micrObial Sequences (FDA-ARGOS): Supporting development and validation of Infectious Disease Dx tests.</title>
        <authorList>
            <person name="Kerrigan L."/>
            <person name="Long C."/>
            <person name="Tallon L."/>
            <person name="Sadzewicz L."/>
            <person name="Vavikolanu K."/>
            <person name="Mehta A."/>
            <person name="Aluvathingal J."/>
            <person name="Nadendla S."/>
            <person name="Yan Y."/>
            <person name="Sichtig H."/>
        </authorList>
    </citation>
    <scope>NUCLEOTIDE SEQUENCE [LARGE SCALE GENOMIC DNA]</scope>
    <source>
        <strain evidence="1 2">FDAARGOS_674</strain>
    </source>
</reference>